<keyword evidence="3" id="KW-0547">Nucleotide-binding</keyword>
<dbReference type="EMBL" id="RBAL01000027">
    <property type="protein sequence ID" value="RKN37222.1"/>
    <property type="molecule type" value="Genomic_DNA"/>
</dbReference>
<evidence type="ECO:0000256" key="1">
    <source>
        <dbReference type="ARBA" id="ARBA00022527"/>
    </source>
</evidence>
<dbReference type="Proteomes" id="UP000272474">
    <property type="component" value="Unassembled WGS sequence"/>
</dbReference>
<dbReference type="GO" id="GO:0005524">
    <property type="term" value="F:ATP binding"/>
    <property type="evidence" value="ECO:0007669"/>
    <property type="project" value="UniProtKB-KW"/>
</dbReference>
<dbReference type="InterPro" id="IPR003594">
    <property type="entry name" value="HATPase_dom"/>
</dbReference>
<gene>
    <name evidence="3" type="ORF">D7294_28665</name>
</gene>
<proteinExistence type="predicted"/>
<keyword evidence="1" id="KW-0808">Transferase</keyword>
<keyword evidence="4" id="KW-1185">Reference proteome</keyword>
<dbReference type="Gene3D" id="3.30.565.10">
    <property type="entry name" value="Histidine kinase-like ATPase, C-terminal domain"/>
    <property type="match status" value="1"/>
</dbReference>
<dbReference type="InterPro" id="IPR050267">
    <property type="entry name" value="Anti-sigma-factor_SerPK"/>
</dbReference>
<keyword evidence="1" id="KW-0418">Kinase</keyword>
<comment type="caution">
    <text evidence="3">The sequence shown here is derived from an EMBL/GenBank/DDBJ whole genome shotgun (WGS) entry which is preliminary data.</text>
</comment>
<feature type="domain" description="Histidine kinase/HSP90-like ATPase" evidence="2">
    <location>
        <begin position="21"/>
        <end position="126"/>
    </location>
</feature>
<keyword evidence="1" id="KW-0723">Serine/threonine-protein kinase</keyword>
<sequence length="136" mass="14913">MGKQPAFGWELRVGAWEVEFWRGRVAEVLRAWGAPEDAVELGRLGVSELLTNVYKHAGGGRCLLQVSRNGGEAVVRVFDDSPGLPEISEPAWEAESGRGLWLLRAACPRVGWERVPAPLAGKCVWFACSLERGKGR</sequence>
<evidence type="ECO:0000313" key="4">
    <source>
        <dbReference type="Proteomes" id="UP000272474"/>
    </source>
</evidence>
<evidence type="ECO:0000259" key="2">
    <source>
        <dbReference type="Pfam" id="PF13581"/>
    </source>
</evidence>
<protein>
    <submittedName>
        <fullName evidence="3">ATP-binding protein</fullName>
    </submittedName>
</protein>
<dbReference type="InterPro" id="IPR036890">
    <property type="entry name" value="HATPase_C_sf"/>
</dbReference>
<dbReference type="GO" id="GO:0004674">
    <property type="term" value="F:protein serine/threonine kinase activity"/>
    <property type="evidence" value="ECO:0007669"/>
    <property type="project" value="UniProtKB-KW"/>
</dbReference>
<keyword evidence="3" id="KW-0067">ATP-binding</keyword>
<dbReference type="PANTHER" id="PTHR35526">
    <property type="entry name" value="ANTI-SIGMA-F FACTOR RSBW-RELATED"/>
    <property type="match status" value="1"/>
</dbReference>
<dbReference type="SUPFAM" id="SSF55874">
    <property type="entry name" value="ATPase domain of HSP90 chaperone/DNA topoisomerase II/histidine kinase"/>
    <property type="match status" value="1"/>
</dbReference>
<name>A0A3A9YLP2_9ACTN</name>
<dbReference type="Pfam" id="PF13581">
    <property type="entry name" value="HATPase_c_2"/>
    <property type="match status" value="1"/>
</dbReference>
<dbReference type="PANTHER" id="PTHR35526:SF3">
    <property type="entry name" value="ANTI-SIGMA-F FACTOR RSBW"/>
    <property type="match status" value="1"/>
</dbReference>
<evidence type="ECO:0000313" key="3">
    <source>
        <dbReference type="EMBL" id="RKN37222.1"/>
    </source>
</evidence>
<dbReference type="OrthoDB" id="4301723at2"/>
<dbReference type="AlphaFoldDB" id="A0A3A9YLP2"/>
<organism evidence="3 4">
    <name type="scientific">Streptomyces hoynatensis</name>
    <dbReference type="NCBI Taxonomy" id="1141874"/>
    <lineage>
        <taxon>Bacteria</taxon>
        <taxon>Bacillati</taxon>
        <taxon>Actinomycetota</taxon>
        <taxon>Actinomycetes</taxon>
        <taxon>Kitasatosporales</taxon>
        <taxon>Streptomycetaceae</taxon>
        <taxon>Streptomyces</taxon>
    </lineage>
</organism>
<dbReference type="CDD" id="cd16936">
    <property type="entry name" value="HATPase_RsbW-like"/>
    <property type="match status" value="1"/>
</dbReference>
<reference evidence="3 4" key="1">
    <citation type="journal article" date="2014" name="Int. J. Syst. Evol. Microbiol.">
        <title>Streptomyces hoynatensis sp. nov., isolated from deep marine sediment.</title>
        <authorList>
            <person name="Veyisoglu A."/>
            <person name="Sahin N."/>
        </authorList>
    </citation>
    <scope>NUCLEOTIDE SEQUENCE [LARGE SCALE GENOMIC DNA]</scope>
    <source>
        <strain evidence="3 4">KCTC 29097</strain>
    </source>
</reference>
<accession>A0A3A9YLP2</accession>